<dbReference type="FunFam" id="3.80.10.10:FF:000095">
    <property type="entry name" value="LRR receptor-like serine/threonine-protein kinase GSO1"/>
    <property type="match status" value="1"/>
</dbReference>
<keyword evidence="4" id="KW-0732">Signal</keyword>
<keyword evidence="2" id="KW-0433">Leucine-rich repeat</keyword>
<dbReference type="GO" id="GO:0007154">
    <property type="term" value="P:cell communication"/>
    <property type="evidence" value="ECO:0007669"/>
    <property type="project" value="InterPro"/>
</dbReference>
<evidence type="ECO:0000256" key="6">
    <source>
        <dbReference type="ARBA" id="ARBA00022837"/>
    </source>
</evidence>
<dbReference type="Pfam" id="PF18998">
    <property type="entry name" value="Flg_new_2"/>
    <property type="match status" value="3"/>
</dbReference>
<dbReference type="Proteomes" id="UP000030428">
    <property type="component" value="Unassembled WGS sequence"/>
</dbReference>
<keyword evidence="5" id="KW-0677">Repeat</keyword>
<keyword evidence="8" id="KW-0472">Membrane</keyword>
<dbReference type="Gene3D" id="2.60.40.2030">
    <property type="match status" value="1"/>
</dbReference>
<keyword evidence="3" id="KW-0812">Transmembrane</keyword>
<dbReference type="GO" id="GO:0016020">
    <property type="term" value="C:membrane"/>
    <property type="evidence" value="ECO:0007669"/>
    <property type="project" value="UniProtKB-SubCell"/>
</dbReference>
<dbReference type="FunFam" id="3.80.10.10:FF:000400">
    <property type="entry name" value="Nuclear pore complex protein NUP107"/>
    <property type="match status" value="1"/>
</dbReference>
<dbReference type="SMART" id="SM00237">
    <property type="entry name" value="Calx_beta"/>
    <property type="match status" value="1"/>
</dbReference>
<organism evidence="10 11">
    <name type="scientific">Candidatus Thiomargarita nelsonii</name>
    <dbReference type="NCBI Taxonomy" id="1003181"/>
    <lineage>
        <taxon>Bacteria</taxon>
        <taxon>Pseudomonadati</taxon>
        <taxon>Pseudomonadota</taxon>
        <taxon>Gammaproteobacteria</taxon>
        <taxon>Thiotrichales</taxon>
        <taxon>Thiotrichaceae</taxon>
        <taxon>Thiomargarita</taxon>
    </lineage>
</organism>
<keyword evidence="7" id="KW-1133">Transmembrane helix</keyword>
<dbReference type="SUPFAM" id="SSF52047">
    <property type="entry name" value="RNI-like"/>
    <property type="match status" value="1"/>
</dbReference>
<comment type="caution">
    <text evidence="10">The sequence shown here is derived from an EMBL/GenBank/DDBJ whole genome shotgun (WGS) entry which is preliminary data.</text>
</comment>
<dbReference type="SUPFAM" id="SSF55486">
    <property type="entry name" value="Metalloproteases ('zincins'), catalytic domain"/>
    <property type="match status" value="1"/>
</dbReference>
<comment type="subcellular location">
    <subcellularLocation>
        <location evidence="1">Membrane</location>
    </subcellularLocation>
</comment>
<dbReference type="FunFam" id="3.80.10.10:FF:000129">
    <property type="entry name" value="Leucine-rich repeat receptor-like kinase"/>
    <property type="match status" value="1"/>
</dbReference>
<keyword evidence="11" id="KW-1185">Reference proteome</keyword>
<evidence type="ECO:0000256" key="4">
    <source>
        <dbReference type="ARBA" id="ARBA00022729"/>
    </source>
</evidence>
<dbReference type="SUPFAM" id="SSF52058">
    <property type="entry name" value="L domain-like"/>
    <property type="match status" value="1"/>
</dbReference>
<dbReference type="Pfam" id="PF08263">
    <property type="entry name" value="LRRNT_2"/>
    <property type="match status" value="3"/>
</dbReference>
<dbReference type="PANTHER" id="PTHR47988">
    <property type="entry name" value="SOMATIC EMBRYOGENESIS RECEPTOR KINASE 1"/>
    <property type="match status" value="1"/>
</dbReference>
<sequence>MTNKSIFSHKWQAISIATLFSWLSLPAFSGELLYSLSAQPGGNGVATVYFSISSTSQLVQDSVVDVILPSGQTVSGVVKRTLTGVGRSDDIWPKETSRKIVSFEDNAGALELLVVDNTIVGMILHDAVNREIYQAIIDGNGRGILREENVNDSQCVDFPIPPDTGVVNIPQSSDLIPDLSTLQNLESRPGAAKTLYINYWGGTISGTAWNNNFNSGNDITYTPYSYDSDTTTFSSTDRYLMWLGWREAAEDYAAFDINVTTKQAVYDATAIVNRSQIIATTTNYFYTGAGGVAYVDIFNNTFDYYKTGWAWNSGSGSLGMTISHEAGHQMGLGHDGTSTRGYYGGHGVWGPIMGAPFSQKYVQWSKGDYPDANKSENDLTIIADVLGTVTDDAGDTIATATSLSIPVTDHEGQITPDGLLSDVDVYSFSASGTTHVKVKPLLGAEGESRAANLAINVTLQNSTGSVIASMTSSDNSPLSPTTNTLVYNGTLAADTYYIIIDGVSPDTNWATGFDEYGNEGQYRVTISGSNNETLTVTKSGTGSGTVTSSPTGINCGSDCSEDYNSGTVVTLTATPDAGSIFTGWSGSCSGTSSCSVTMDTNHSVNANFVHGSSCDTVTEIPVTECDALVALYNSTDGENWKDNSGWLETNTPCSWYEVTCSGGQVSEIDLYDNQLSGTIPPTLSQLSSLWYLDLSSNQLSGTIPPTLSQLSSLWYLALYDNQLSGTIPPTLSQLSSLIVLYLYSNQLTGTIPPTLSQLSGLMGFSLSSNQLTGPIPPELGQLVELIELNLNNNQLCGEIPDELMNLNELSSLDLQNNNLINEDTAYDAAFITWLDEENPDWRTQISPSYCSLLQFSATNYNINEGDGAATITVTRTENSLGAVSLEYATSDETATAPNDYSQTTGTLNWADGDTADKTFTVDIIDDSEPESDETFSISLGNPTGGAELGEPAVVTITDNNPIQKTLTVTKTGTGSGTVISSPTGINCGTDCSHDYNQGTSVTLTATPVSGSTFTGWSGSCSGTSCSVTMSTNQTVNANFVLQTGSICDTVTEIPSAECEALVTLYNSTDGDNWTDNTGWKVTNTPCNWYGVSCSGGQVSQLSLSSNQLSGPIPPELGDLLNLKFISLSANQLSGPIPPELGNLIKLETLYLYNNQLCGKIPDSLMNLTALYDPPYGLKLQNNNLINYDTAYDANLIAWLDEKTPDWRTQISPSYCGNNQTLSVTKSGTGTGTITSSPTGINCGSDCTEDYNSGTVVTLTATPDSGSKFTGWSGNCSGTNCTVTMDTNHTVNANFEPQTGSICDTVTDIPSAECEVLVTLYNSTDGDNWTDNTGWKVTNTPCNWYGVSCSGGQVSQLSLSSNQLSGGITAELAQLSRLENLSLDFNQLSGPIPPELGDLLNLKFLSLSANQLSGPIPPELGNLIKLETLYLYNNQLCGKIPDSLMNLTALYDPPYGLKLQNNNLINDDTAYPADLIAWLSQKEPDWRTQVSPSYCTINPNDLVIDFGPQYGIWAMMNNDTWADIHPLSSINLNIGDIDGNGQDDIIIDFVSPNGIWLLMNNSTWDQLHTSSAESMTTGDLDGNGLDDVIIDFGSETGILVWMNNNIWDQLHTLSAESMTTGDMDGNGLDDVIIDFGSETGILVWMNNSEWAQLHSLSPESMTTGDMDGNGLAEVIIDFGGPYGIWLRMNNSGWTQLHSLSAQSMTTGDMDGNGLDEVIIDFGEPYGIWLRMNNNSWVKLHSLSPESMTTGYLDNNALADVIIDFGSLYGIWVRMNNDSWVKLHSISAESMVTGNIDGLPSVSSNTNTTTQEIPAAELDNAVPLPEMVPISLPIE</sequence>
<evidence type="ECO:0000256" key="1">
    <source>
        <dbReference type="ARBA" id="ARBA00004370"/>
    </source>
</evidence>
<dbReference type="InterPro" id="IPR001611">
    <property type="entry name" value="Leu-rich_rpt"/>
</dbReference>
<dbReference type="Pfam" id="PF03160">
    <property type="entry name" value="Calx-beta"/>
    <property type="match status" value="1"/>
</dbReference>
<dbReference type="SUPFAM" id="SSF141072">
    <property type="entry name" value="CalX-like"/>
    <property type="match status" value="1"/>
</dbReference>
<name>A0A4E0RTZ6_9GAMM</name>
<dbReference type="InterPro" id="IPR003644">
    <property type="entry name" value="Calx_beta"/>
</dbReference>
<dbReference type="InterPro" id="IPR013210">
    <property type="entry name" value="LRR_N_plant-typ"/>
</dbReference>
<dbReference type="InterPro" id="IPR003591">
    <property type="entry name" value="Leu-rich_rpt_typical-subtyp"/>
</dbReference>
<dbReference type="InterPro" id="IPR044060">
    <property type="entry name" value="Bacterial_rp_domain"/>
</dbReference>
<evidence type="ECO:0000313" key="11">
    <source>
        <dbReference type="Proteomes" id="UP000030428"/>
    </source>
</evidence>
<dbReference type="InterPro" id="IPR032675">
    <property type="entry name" value="LRR_dom_sf"/>
</dbReference>
<dbReference type="Pfam" id="PF13855">
    <property type="entry name" value="LRR_8"/>
    <property type="match status" value="1"/>
</dbReference>
<dbReference type="InterPro" id="IPR028994">
    <property type="entry name" value="Integrin_alpha_N"/>
</dbReference>
<dbReference type="SUPFAM" id="SSF69318">
    <property type="entry name" value="Integrin alpha N-terminal domain"/>
    <property type="match status" value="1"/>
</dbReference>
<evidence type="ECO:0000256" key="2">
    <source>
        <dbReference type="ARBA" id="ARBA00022614"/>
    </source>
</evidence>
<evidence type="ECO:0000256" key="7">
    <source>
        <dbReference type="ARBA" id="ARBA00022989"/>
    </source>
</evidence>
<dbReference type="EMBL" id="JSZA02000013">
    <property type="protein sequence ID" value="TGO03544.1"/>
    <property type="molecule type" value="Genomic_DNA"/>
</dbReference>
<dbReference type="Gene3D" id="3.80.10.10">
    <property type="entry name" value="Ribonuclease Inhibitor"/>
    <property type="match status" value="4"/>
</dbReference>
<reference evidence="10 11" key="1">
    <citation type="journal article" date="2016" name="Front. Microbiol.">
        <title>Single-Cell (Meta-)Genomics of a Dimorphic Candidatus Thiomargarita nelsonii Reveals Genomic Plasticity.</title>
        <authorList>
            <person name="Flood B.E."/>
            <person name="Fliss P."/>
            <person name="Jones D.S."/>
            <person name="Dick G.J."/>
            <person name="Jain S."/>
            <person name="Kaster A.K."/>
            <person name="Winkel M."/>
            <person name="Mussmann M."/>
            <person name="Bailey J."/>
        </authorList>
    </citation>
    <scope>NUCLEOTIDE SEQUENCE [LARGE SCALE GENOMIC DNA]</scope>
    <source>
        <strain evidence="10">Hydrate Ridge</strain>
    </source>
</reference>
<feature type="domain" description="Calx-beta" evidence="9">
    <location>
        <begin position="841"/>
        <end position="940"/>
    </location>
</feature>
<evidence type="ECO:0000256" key="8">
    <source>
        <dbReference type="ARBA" id="ARBA00023136"/>
    </source>
</evidence>
<evidence type="ECO:0000256" key="5">
    <source>
        <dbReference type="ARBA" id="ARBA00022737"/>
    </source>
</evidence>
<evidence type="ECO:0000259" key="9">
    <source>
        <dbReference type="SMART" id="SM00237"/>
    </source>
</evidence>
<dbReference type="Pfam" id="PF00560">
    <property type="entry name" value="LRR_1"/>
    <property type="match status" value="8"/>
</dbReference>
<evidence type="ECO:0000256" key="3">
    <source>
        <dbReference type="ARBA" id="ARBA00022692"/>
    </source>
</evidence>
<dbReference type="InterPro" id="IPR038081">
    <property type="entry name" value="CalX-like_sf"/>
</dbReference>
<evidence type="ECO:0000313" key="10">
    <source>
        <dbReference type="EMBL" id="TGO03544.1"/>
    </source>
</evidence>
<dbReference type="Pfam" id="PF13582">
    <property type="entry name" value="Reprolysin_3"/>
    <property type="match status" value="1"/>
</dbReference>
<dbReference type="GO" id="GO:0009653">
    <property type="term" value="P:anatomical structure morphogenesis"/>
    <property type="evidence" value="ECO:0007669"/>
    <property type="project" value="UniProtKB-ARBA"/>
</dbReference>
<protein>
    <recommendedName>
        <fullName evidence="9">Calx-beta domain-containing protein</fullName>
    </recommendedName>
</protein>
<dbReference type="SMART" id="SM00369">
    <property type="entry name" value="LRR_TYP"/>
    <property type="match status" value="6"/>
</dbReference>
<proteinExistence type="predicted"/>
<accession>A0A4E0RTZ6</accession>
<keyword evidence="6" id="KW-0106">Calcium</keyword>
<gene>
    <name evidence="10" type="ORF">PN36_05000</name>
</gene>